<dbReference type="Proteomes" id="UP001230207">
    <property type="component" value="Unassembled WGS sequence"/>
</dbReference>
<proteinExistence type="predicted"/>
<feature type="transmembrane region" description="Helical" evidence="1">
    <location>
        <begin position="193"/>
        <end position="213"/>
    </location>
</feature>
<keyword evidence="1" id="KW-0812">Transmembrane</keyword>
<gene>
    <name evidence="2" type="ORF">QO002_002120</name>
</gene>
<evidence type="ECO:0000256" key="1">
    <source>
        <dbReference type="SAM" id="Phobius"/>
    </source>
</evidence>
<feature type="transmembrane region" description="Helical" evidence="1">
    <location>
        <begin position="14"/>
        <end position="33"/>
    </location>
</feature>
<keyword evidence="1" id="KW-1133">Transmembrane helix</keyword>
<sequence length="220" mass="23581">MTNGDSNLSLRRHAPFYIAVVVALLSLLLCLVIEPKLMIVGTPVVFFVVYLVLTGFQLRKLTASYLKKHAAGTDEPAPIIFAVTLATIIASVASLFMVLNKAPGTPPLASLVLAFLAVTLGWLTIHTMAALHYAHRYWSPAIGTTADKENGGGLNFPGDTEPGIYDFLYFSFVIGMTGQTSDIAITSTDMRKLSLLHSIVSFFFNTTLVAAAVNTAVSLA</sequence>
<reference evidence="2 3" key="1">
    <citation type="submission" date="2023-07" db="EMBL/GenBank/DDBJ databases">
        <title>Genomic Encyclopedia of Type Strains, Phase IV (KMG-IV): sequencing the most valuable type-strain genomes for metagenomic binning, comparative biology and taxonomic classification.</title>
        <authorList>
            <person name="Goeker M."/>
        </authorList>
    </citation>
    <scope>NUCLEOTIDE SEQUENCE [LARGE SCALE GENOMIC DNA]</scope>
    <source>
        <strain evidence="2 3">DSM 1112</strain>
    </source>
</reference>
<dbReference type="EMBL" id="JAUSVF010000001">
    <property type="protein sequence ID" value="MDQ0319982.1"/>
    <property type="molecule type" value="Genomic_DNA"/>
</dbReference>
<keyword evidence="1" id="KW-0472">Membrane</keyword>
<protein>
    <submittedName>
        <fullName evidence="2">Membrane protein</fullName>
    </submittedName>
</protein>
<feature type="transmembrane region" description="Helical" evidence="1">
    <location>
        <begin position="111"/>
        <end position="134"/>
    </location>
</feature>
<evidence type="ECO:0000313" key="3">
    <source>
        <dbReference type="Proteomes" id="UP001230207"/>
    </source>
</evidence>
<feature type="transmembrane region" description="Helical" evidence="1">
    <location>
        <begin position="40"/>
        <end position="58"/>
    </location>
</feature>
<dbReference type="Pfam" id="PF07077">
    <property type="entry name" value="DUF1345"/>
    <property type="match status" value="1"/>
</dbReference>
<accession>A0ABU0BPU1</accession>
<name>A0ABU0BPU1_9HYPH</name>
<keyword evidence="3" id="KW-1185">Reference proteome</keyword>
<comment type="caution">
    <text evidence="2">The sequence shown here is derived from an EMBL/GenBank/DDBJ whole genome shotgun (WGS) entry which is preliminary data.</text>
</comment>
<dbReference type="InterPro" id="IPR009781">
    <property type="entry name" value="DUF1345"/>
</dbReference>
<evidence type="ECO:0000313" key="2">
    <source>
        <dbReference type="EMBL" id="MDQ0319982.1"/>
    </source>
</evidence>
<feature type="transmembrane region" description="Helical" evidence="1">
    <location>
        <begin position="78"/>
        <end position="99"/>
    </location>
</feature>
<organism evidence="2 3">
    <name type="scientific">Pararhizobium capsulatum DSM 1112</name>
    <dbReference type="NCBI Taxonomy" id="1121113"/>
    <lineage>
        <taxon>Bacteria</taxon>
        <taxon>Pseudomonadati</taxon>
        <taxon>Pseudomonadota</taxon>
        <taxon>Alphaproteobacteria</taxon>
        <taxon>Hyphomicrobiales</taxon>
        <taxon>Rhizobiaceae</taxon>
        <taxon>Rhizobium/Agrobacterium group</taxon>
        <taxon>Pararhizobium</taxon>
    </lineage>
</organism>
<dbReference type="RefSeq" id="WP_307229325.1">
    <property type="nucleotide sequence ID" value="NZ_JAUSVF010000001.1"/>
</dbReference>